<dbReference type="AlphaFoldDB" id="A0A072P4E9"/>
<dbReference type="EMBL" id="AMGV01000009">
    <property type="protein sequence ID" value="KEF54587.1"/>
    <property type="molecule type" value="Genomic_DNA"/>
</dbReference>
<proteinExistence type="predicted"/>
<reference evidence="1 2" key="1">
    <citation type="submission" date="2013-03" db="EMBL/GenBank/DDBJ databases">
        <title>The Genome Sequence of Exophiala aquamarina CBS 119918.</title>
        <authorList>
            <consortium name="The Broad Institute Genomics Platform"/>
            <person name="Cuomo C."/>
            <person name="de Hoog S."/>
            <person name="Gorbushina A."/>
            <person name="Walker B."/>
            <person name="Young S.K."/>
            <person name="Zeng Q."/>
            <person name="Gargeya S."/>
            <person name="Fitzgerald M."/>
            <person name="Haas B."/>
            <person name="Abouelleil A."/>
            <person name="Allen A.W."/>
            <person name="Alvarado L."/>
            <person name="Arachchi H.M."/>
            <person name="Berlin A.M."/>
            <person name="Chapman S.B."/>
            <person name="Gainer-Dewar J."/>
            <person name="Goldberg J."/>
            <person name="Griggs A."/>
            <person name="Gujja S."/>
            <person name="Hansen M."/>
            <person name="Howarth C."/>
            <person name="Imamovic A."/>
            <person name="Ireland A."/>
            <person name="Larimer J."/>
            <person name="McCowan C."/>
            <person name="Murphy C."/>
            <person name="Pearson M."/>
            <person name="Poon T.W."/>
            <person name="Priest M."/>
            <person name="Roberts A."/>
            <person name="Saif S."/>
            <person name="Shea T."/>
            <person name="Sisk P."/>
            <person name="Sykes S."/>
            <person name="Wortman J."/>
            <person name="Nusbaum C."/>
            <person name="Birren B."/>
        </authorList>
    </citation>
    <scope>NUCLEOTIDE SEQUENCE [LARGE SCALE GENOMIC DNA]</scope>
    <source>
        <strain evidence="1 2">CBS 119918</strain>
    </source>
</reference>
<sequence>MPGGNWRPPLRSTCFKVQSTTGKYIWDPGRNSDAPRMYRLRRPSAAEESRLQVYSTGTMFWDPYTHNYLHIPLDCTKKNVTDSGHSWTYPGFGICQSAGQNDIAIIRHVGEHKQLPLPGPNSWFKNERLLPITFQPPPAQGLCRLAGELDILIALIAFSTTPQCTLQAIDRLFRPDPRTTGFNPNWDLPLDDRRQRKGLLVEIGYDPTTTKRSTLAAWERGQHGEIFS</sequence>
<accession>A0A072P4E9</accession>
<dbReference type="HOGENOM" id="CLU_1115771_0_0_1"/>
<dbReference type="GeneID" id="25283939"/>
<gene>
    <name evidence="1" type="ORF">A1O9_09029</name>
</gene>
<dbReference type="Proteomes" id="UP000027920">
    <property type="component" value="Unassembled WGS sequence"/>
</dbReference>
<evidence type="ECO:0000313" key="2">
    <source>
        <dbReference type="Proteomes" id="UP000027920"/>
    </source>
</evidence>
<comment type="caution">
    <text evidence="1">The sequence shown here is derived from an EMBL/GenBank/DDBJ whole genome shotgun (WGS) entry which is preliminary data.</text>
</comment>
<dbReference type="STRING" id="1182545.A0A072P4E9"/>
<evidence type="ECO:0000313" key="1">
    <source>
        <dbReference type="EMBL" id="KEF54587.1"/>
    </source>
</evidence>
<dbReference type="OrthoDB" id="5243686at2759"/>
<keyword evidence="2" id="KW-1185">Reference proteome</keyword>
<protein>
    <submittedName>
        <fullName evidence="1">Uncharacterized protein</fullName>
    </submittedName>
</protein>
<dbReference type="RefSeq" id="XP_013257177.1">
    <property type="nucleotide sequence ID" value="XM_013401723.1"/>
</dbReference>
<organism evidence="1 2">
    <name type="scientific">Exophiala aquamarina CBS 119918</name>
    <dbReference type="NCBI Taxonomy" id="1182545"/>
    <lineage>
        <taxon>Eukaryota</taxon>
        <taxon>Fungi</taxon>
        <taxon>Dikarya</taxon>
        <taxon>Ascomycota</taxon>
        <taxon>Pezizomycotina</taxon>
        <taxon>Eurotiomycetes</taxon>
        <taxon>Chaetothyriomycetidae</taxon>
        <taxon>Chaetothyriales</taxon>
        <taxon>Herpotrichiellaceae</taxon>
        <taxon>Exophiala</taxon>
    </lineage>
</organism>
<dbReference type="VEuPathDB" id="FungiDB:A1O9_09029"/>
<name>A0A072P4E9_9EURO</name>